<protein>
    <submittedName>
        <fullName evidence="10">ABC transporter permease</fullName>
    </submittedName>
</protein>
<proteinExistence type="inferred from homology"/>
<keyword evidence="11" id="KW-1185">Reference proteome</keyword>
<dbReference type="GO" id="GO:0005886">
    <property type="term" value="C:plasma membrane"/>
    <property type="evidence" value="ECO:0007669"/>
    <property type="project" value="UniProtKB-SubCell"/>
</dbReference>
<dbReference type="PROSITE" id="PS50928">
    <property type="entry name" value="ABC_TM1"/>
    <property type="match status" value="1"/>
</dbReference>
<evidence type="ECO:0000313" key="10">
    <source>
        <dbReference type="EMBL" id="QDG54979.1"/>
    </source>
</evidence>
<gene>
    <name evidence="10" type="ORF">FIV42_28545</name>
</gene>
<dbReference type="GO" id="GO:0055085">
    <property type="term" value="P:transmembrane transport"/>
    <property type="evidence" value="ECO:0007669"/>
    <property type="project" value="InterPro"/>
</dbReference>
<evidence type="ECO:0000259" key="9">
    <source>
        <dbReference type="PROSITE" id="PS50928"/>
    </source>
</evidence>
<evidence type="ECO:0000256" key="4">
    <source>
        <dbReference type="ARBA" id="ARBA00022519"/>
    </source>
</evidence>
<dbReference type="SUPFAM" id="SSF161098">
    <property type="entry name" value="MetI-like"/>
    <property type="match status" value="1"/>
</dbReference>
<comment type="subcellular location">
    <subcellularLocation>
        <location evidence="1">Cell inner membrane</location>
        <topology evidence="1">Multi-pass membrane protein</topology>
    </subcellularLocation>
    <subcellularLocation>
        <location evidence="8">Cell membrane</location>
        <topology evidence="8">Multi-pass membrane protein</topology>
    </subcellularLocation>
</comment>
<evidence type="ECO:0000256" key="5">
    <source>
        <dbReference type="ARBA" id="ARBA00022692"/>
    </source>
</evidence>
<dbReference type="Gene3D" id="1.10.3720.10">
    <property type="entry name" value="MetI-like"/>
    <property type="match status" value="1"/>
</dbReference>
<keyword evidence="6 8" id="KW-1133">Transmembrane helix</keyword>
<keyword evidence="2 8" id="KW-0813">Transport</keyword>
<dbReference type="PANTHER" id="PTHR43386">
    <property type="entry name" value="OLIGOPEPTIDE TRANSPORT SYSTEM PERMEASE PROTEIN APPC"/>
    <property type="match status" value="1"/>
</dbReference>
<dbReference type="OrthoDB" id="9783218at2"/>
<evidence type="ECO:0000256" key="8">
    <source>
        <dbReference type="RuleBase" id="RU363032"/>
    </source>
</evidence>
<evidence type="ECO:0000256" key="3">
    <source>
        <dbReference type="ARBA" id="ARBA00022475"/>
    </source>
</evidence>
<feature type="transmembrane region" description="Helical" evidence="8">
    <location>
        <begin position="198"/>
        <end position="217"/>
    </location>
</feature>
<dbReference type="EMBL" id="CP041186">
    <property type="protein sequence ID" value="QDG54979.1"/>
    <property type="molecule type" value="Genomic_DNA"/>
</dbReference>
<organism evidence="10 11">
    <name type="scientific">Persicimonas caeni</name>
    <dbReference type="NCBI Taxonomy" id="2292766"/>
    <lineage>
        <taxon>Bacteria</taxon>
        <taxon>Deltaproteobacteria</taxon>
        <taxon>Bradymonadales</taxon>
        <taxon>Bradymonadaceae</taxon>
        <taxon>Persicimonas</taxon>
    </lineage>
</organism>
<feature type="domain" description="ABC transmembrane type-1" evidence="9">
    <location>
        <begin position="85"/>
        <end position="274"/>
    </location>
</feature>
<comment type="similarity">
    <text evidence="8">Belongs to the binding-protein-dependent transport system permease family.</text>
</comment>
<reference evidence="10 11" key="1">
    <citation type="submission" date="2019-06" db="EMBL/GenBank/DDBJ databases">
        <title>Persicimonas caeni gen. nov., sp. nov., a predatory bacterium isolated from solar saltern.</title>
        <authorList>
            <person name="Wang S."/>
        </authorList>
    </citation>
    <scope>NUCLEOTIDE SEQUENCE [LARGE SCALE GENOMIC DNA]</scope>
    <source>
        <strain evidence="10 11">YN101</strain>
    </source>
</reference>
<evidence type="ECO:0000256" key="1">
    <source>
        <dbReference type="ARBA" id="ARBA00004429"/>
    </source>
</evidence>
<keyword evidence="5 8" id="KW-0812">Transmembrane</keyword>
<sequence>MAPIEARSVFECDANEEGVIEYEEAGKLVALVSGSEARDILNKFDEDGDVALSKAEYQGLPAPVKNWLGTDQLGRDLLTRLVFGARISLAVGLLATMVSLMIGVTWGATAGFMGGKVDNIMMRIVDIMYGLPFMILVILLVSVFGSDILILFLALGAIQWLTMARIVRGQVISLKEQEFVDAARCIGVSKPAIIFRHLIPNALGPIIVYTTLTVPAVMLEEAFLSFLGLGIQAPLTSWGALASEGRQIMETAPWVIIASGGALAVTLMSLNFLGDGLRDALDPQLRKD</sequence>
<evidence type="ECO:0000256" key="2">
    <source>
        <dbReference type="ARBA" id="ARBA00022448"/>
    </source>
</evidence>
<evidence type="ECO:0000313" key="11">
    <source>
        <dbReference type="Proteomes" id="UP000315995"/>
    </source>
</evidence>
<evidence type="ECO:0000256" key="7">
    <source>
        <dbReference type="ARBA" id="ARBA00023136"/>
    </source>
</evidence>
<dbReference type="Pfam" id="PF00528">
    <property type="entry name" value="BPD_transp_1"/>
    <property type="match status" value="1"/>
</dbReference>
<dbReference type="InterPro" id="IPR035906">
    <property type="entry name" value="MetI-like_sf"/>
</dbReference>
<feature type="transmembrane region" description="Helical" evidence="8">
    <location>
        <begin position="87"/>
        <end position="113"/>
    </location>
</feature>
<dbReference type="CDD" id="cd06261">
    <property type="entry name" value="TM_PBP2"/>
    <property type="match status" value="1"/>
</dbReference>
<keyword evidence="4" id="KW-0997">Cell inner membrane</keyword>
<dbReference type="InterPro" id="IPR050366">
    <property type="entry name" value="BP-dependent_transpt_permease"/>
</dbReference>
<name>A0A4Y6Q3C1_PERCE</name>
<dbReference type="Proteomes" id="UP000315995">
    <property type="component" value="Chromosome"/>
</dbReference>
<evidence type="ECO:0000256" key="6">
    <source>
        <dbReference type="ARBA" id="ARBA00022989"/>
    </source>
</evidence>
<feature type="transmembrane region" description="Helical" evidence="8">
    <location>
        <begin position="254"/>
        <end position="273"/>
    </location>
</feature>
<keyword evidence="3" id="KW-1003">Cell membrane</keyword>
<keyword evidence="7 8" id="KW-0472">Membrane</keyword>
<feature type="transmembrane region" description="Helical" evidence="8">
    <location>
        <begin position="133"/>
        <end position="158"/>
    </location>
</feature>
<dbReference type="AlphaFoldDB" id="A0A4Y6Q3C1"/>
<dbReference type="PANTHER" id="PTHR43386:SF2">
    <property type="entry name" value="OLIGOPEPTIDE TRANSPORT SYSTEM PERMEASE PROTEIN OPPC"/>
    <property type="match status" value="1"/>
</dbReference>
<dbReference type="InterPro" id="IPR000515">
    <property type="entry name" value="MetI-like"/>
</dbReference>
<accession>A0A5B8YF68</accession>
<accession>A0A4Y6Q3C1</accession>